<gene>
    <name evidence="1" type="ORF">E0L32_000177</name>
</gene>
<dbReference type="InParanoid" id="A0A507B824"/>
<accession>A0A507B824</accession>
<protein>
    <submittedName>
        <fullName evidence="1">Uncharacterized protein</fullName>
    </submittedName>
</protein>
<dbReference type="AlphaFoldDB" id="A0A507B824"/>
<proteinExistence type="predicted"/>
<organism evidence="1 2">
    <name type="scientific">Thyridium curvatum</name>
    <dbReference type="NCBI Taxonomy" id="1093900"/>
    <lineage>
        <taxon>Eukaryota</taxon>
        <taxon>Fungi</taxon>
        <taxon>Dikarya</taxon>
        <taxon>Ascomycota</taxon>
        <taxon>Pezizomycotina</taxon>
        <taxon>Sordariomycetes</taxon>
        <taxon>Sordariomycetidae</taxon>
        <taxon>Thyridiales</taxon>
        <taxon>Thyridiaceae</taxon>
        <taxon>Thyridium</taxon>
    </lineage>
</organism>
<evidence type="ECO:0000313" key="1">
    <source>
        <dbReference type="EMBL" id="TPX15843.1"/>
    </source>
</evidence>
<dbReference type="OrthoDB" id="4955540at2759"/>
<evidence type="ECO:0000313" key="2">
    <source>
        <dbReference type="Proteomes" id="UP000319257"/>
    </source>
</evidence>
<comment type="caution">
    <text evidence="1">The sequence shown here is derived from an EMBL/GenBank/DDBJ whole genome shotgun (WGS) entry which is preliminary data.</text>
</comment>
<keyword evidence="2" id="KW-1185">Reference proteome</keyword>
<name>A0A507B824_9PEZI</name>
<dbReference type="RefSeq" id="XP_030997554.1">
    <property type="nucleotide sequence ID" value="XM_031135877.1"/>
</dbReference>
<sequence>MAESVVQVRVFTYQTNPINSTIMPDLVQLAYKTAIDKGLAPTTLLIRSILHKSTKGGPDPQGYHVTLSIKYPETPRDNHVTAHGYTPGRDNYQFVSATFGDTQIDATPRRGFHKSKGEKVVWPDLAGLVEWENSPVTFPAPPAPKK</sequence>
<dbReference type="Proteomes" id="UP000319257">
    <property type="component" value="Unassembled WGS sequence"/>
</dbReference>
<reference evidence="1 2" key="1">
    <citation type="submission" date="2019-06" db="EMBL/GenBank/DDBJ databases">
        <title>Draft genome sequence of the filamentous fungus Phialemoniopsis curvata isolated from diesel fuel.</title>
        <authorList>
            <person name="Varaljay V.A."/>
            <person name="Lyon W.J."/>
            <person name="Crouch A.L."/>
            <person name="Drake C.E."/>
            <person name="Hollomon J.M."/>
            <person name="Nadeau L.J."/>
            <person name="Nunn H.S."/>
            <person name="Stevenson B.S."/>
            <person name="Bojanowski C.L."/>
            <person name="Crookes-Goodson W.J."/>
        </authorList>
    </citation>
    <scope>NUCLEOTIDE SEQUENCE [LARGE SCALE GENOMIC DNA]</scope>
    <source>
        <strain evidence="1 2">D216</strain>
    </source>
</reference>
<dbReference type="EMBL" id="SKBQ01000001">
    <property type="protein sequence ID" value="TPX15843.1"/>
    <property type="molecule type" value="Genomic_DNA"/>
</dbReference>
<dbReference type="GeneID" id="41967624"/>